<accession>A0ABZ2TTJ1</accession>
<protein>
    <submittedName>
        <fullName evidence="1">Carboxypeptidase-like regulatory domain-containing protein</fullName>
    </submittedName>
</protein>
<evidence type="ECO:0000313" key="2">
    <source>
        <dbReference type="Proteomes" id="UP001491088"/>
    </source>
</evidence>
<evidence type="ECO:0000313" key="1">
    <source>
        <dbReference type="EMBL" id="WYW56456.1"/>
    </source>
</evidence>
<proteinExistence type="predicted"/>
<dbReference type="InterPro" id="IPR008969">
    <property type="entry name" value="CarboxyPept-like_regulatory"/>
</dbReference>
<gene>
    <name evidence="1" type="ORF">WG950_04155</name>
</gene>
<keyword evidence="2" id="KW-1185">Reference proteome</keyword>
<dbReference type="Proteomes" id="UP001491088">
    <property type="component" value="Chromosome"/>
</dbReference>
<dbReference type="Pfam" id="PF13715">
    <property type="entry name" value="CarbopepD_reg_2"/>
    <property type="match status" value="1"/>
</dbReference>
<dbReference type="SUPFAM" id="SSF49464">
    <property type="entry name" value="Carboxypeptidase regulatory domain-like"/>
    <property type="match status" value="1"/>
</dbReference>
<sequence>MKKPHLILFFILNFSLAISSQIVIKGKILDENNKPLTGANILAFPTNNGKLAHNVSDNLGNYTLSLTKNTTYNTSISFMGFITRKEILNNTKKDSIINFILKEDPNKLEEIVIKYKIPVRIRKDTTTYNTDAFTNGKERKLKQVLKKLPGVEVDRKGNVTVKGKKVTTLLVDNKKFFTGDTKLAVNNIPADVIDKIDVIEDYHENAFMKGLEKSDEIAMNISLKEDKKKFVFGDIEAGLGIKNRYVLHPAIFKYSPKTNYSFIGDFNNTNRKSFTLRDYINFDGGLDMNNLKEVIQSPVVKLLRNQNFTASKHKFGGYNMQHAKNEKLSISSFLIALSDKTNSRVENFRNYLIDNITERLREDERNNQNLFLGKIQFLYKPEENTRIKYYTKFEKTSINQTIENNRDLANSIINFNENNLINSDKINSYLKAEKKFSTYHTSQAIVNFNFNKIDDSTNWLTNTNIFPNNIPINEKESINVLKKSSTEKFEYNVALKHFWILDNVNHLYFNVGNNFEQNKFKSNLQQDNTTISNFSNNLYHNQFTIFTSILYKKLIGDAIFTAELKYQNYYRTSLDLNNNSSYQSNLLLPKIEMDWDITNRKKLIFKYNLTNTFPSTRQLISNNILNNYNNIYTGNTDLKETFYHFVSLSYRNYKTYGWSFYPSIYYKIRNNQVQNIFNTSTIFNIINPINIDTPNKSLTTNFRVVYNYKYWKATVLTEYTNSNYATFINNNKIKSNNNSFLTRASFRTVYDNKPNIDFSYSQTHKDNTNSLFSAISNLSNLDVAVDYEYKNWKFKTEYLYNFYKNNATKNTNSFNELNASIFYQKENSPWGFELLGTNIGNNISKLNSTLSSNLFSERRTLVFPRTFVVKAIYKL</sequence>
<reference evidence="1 2" key="1">
    <citation type="submission" date="2024-03" db="EMBL/GenBank/DDBJ databases">
        <authorList>
            <person name="Cao K."/>
        </authorList>
    </citation>
    <scope>NUCLEOTIDE SEQUENCE [LARGE SCALE GENOMIC DNA]</scope>
    <source>
        <strain evidence="1 2">MCCC 1K00696</strain>
    </source>
</reference>
<dbReference type="EMBL" id="CP150496">
    <property type="protein sequence ID" value="WYW56456.1"/>
    <property type="molecule type" value="Genomic_DNA"/>
</dbReference>
<dbReference type="RefSeq" id="WP_340934284.1">
    <property type="nucleotide sequence ID" value="NZ_CP150496.1"/>
</dbReference>
<dbReference type="SUPFAM" id="SSF56935">
    <property type="entry name" value="Porins"/>
    <property type="match status" value="1"/>
</dbReference>
<name>A0ABZ2TTJ1_9FLAO</name>
<dbReference type="Gene3D" id="2.60.40.1120">
    <property type="entry name" value="Carboxypeptidase-like, regulatory domain"/>
    <property type="match status" value="1"/>
</dbReference>
<organism evidence="1 2">
    <name type="scientific">Polaribacter marinaquae</name>
    <dbReference type="NCBI Taxonomy" id="1642819"/>
    <lineage>
        <taxon>Bacteria</taxon>
        <taxon>Pseudomonadati</taxon>
        <taxon>Bacteroidota</taxon>
        <taxon>Flavobacteriia</taxon>
        <taxon>Flavobacteriales</taxon>
        <taxon>Flavobacteriaceae</taxon>
    </lineage>
</organism>